<evidence type="ECO:0000256" key="1">
    <source>
        <dbReference type="ARBA" id="ARBA00022801"/>
    </source>
</evidence>
<feature type="domain" description="SMP-30/Gluconolactonase/LRE-like region" evidence="2">
    <location>
        <begin position="59"/>
        <end position="310"/>
    </location>
</feature>
<dbReference type="Pfam" id="PF08450">
    <property type="entry name" value="SGL"/>
    <property type="match status" value="1"/>
</dbReference>
<evidence type="ECO:0000259" key="2">
    <source>
        <dbReference type="Pfam" id="PF08450"/>
    </source>
</evidence>
<dbReference type="InterPro" id="IPR051262">
    <property type="entry name" value="SMP-30/CGR1_Lactonase"/>
</dbReference>
<comment type="caution">
    <text evidence="3">The sequence shown here is derived from an EMBL/GenBank/DDBJ whole genome shotgun (WGS) entry which is preliminary data.</text>
</comment>
<dbReference type="InterPro" id="IPR013658">
    <property type="entry name" value="SGL"/>
</dbReference>
<evidence type="ECO:0000313" key="4">
    <source>
        <dbReference type="Proteomes" id="UP001404845"/>
    </source>
</evidence>
<organism evidence="3 4">
    <name type="scientific">Methylorubrum rhodesianum</name>
    <dbReference type="NCBI Taxonomy" id="29427"/>
    <lineage>
        <taxon>Bacteria</taxon>
        <taxon>Pseudomonadati</taxon>
        <taxon>Pseudomonadota</taxon>
        <taxon>Alphaproteobacteria</taxon>
        <taxon>Hyphomicrobiales</taxon>
        <taxon>Methylobacteriaceae</taxon>
        <taxon>Methylorubrum</taxon>
    </lineage>
</organism>
<dbReference type="EMBL" id="JAQYXL010000001">
    <property type="protein sequence ID" value="MEN3226680.1"/>
    <property type="molecule type" value="Genomic_DNA"/>
</dbReference>
<dbReference type="SUPFAM" id="SSF63829">
    <property type="entry name" value="Calcium-dependent phosphotriesterase"/>
    <property type="match status" value="1"/>
</dbReference>
<accession>A0ABU9Z611</accession>
<keyword evidence="1" id="KW-0378">Hydrolase</keyword>
<dbReference type="PANTHER" id="PTHR47572">
    <property type="entry name" value="LIPOPROTEIN-RELATED"/>
    <property type="match status" value="1"/>
</dbReference>
<dbReference type="Proteomes" id="UP001404845">
    <property type="component" value="Unassembled WGS sequence"/>
</dbReference>
<proteinExistence type="predicted"/>
<dbReference type="PANTHER" id="PTHR47572:SF4">
    <property type="entry name" value="LACTONASE DRP35"/>
    <property type="match status" value="1"/>
</dbReference>
<dbReference type="RefSeq" id="WP_183670377.1">
    <property type="nucleotide sequence ID" value="NZ_JACHOS010000023.1"/>
</dbReference>
<evidence type="ECO:0000313" key="3">
    <source>
        <dbReference type="EMBL" id="MEN3226680.1"/>
    </source>
</evidence>
<gene>
    <name evidence="3" type="ORF">PUR21_03215</name>
</gene>
<dbReference type="Gene3D" id="2.120.10.30">
    <property type="entry name" value="TolB, C-terminal domain"/>
    <property type="match status" value="1"/>
</dbReference>
<sequence length="329" mass="35148">MSVTLPLPQRGIARRPLLGLGLLGAFVPGLACKAEAAEDLSAVLDPSARVETLYDDGAWCEGPVWAPALGGLVFSDVRRNRMMVIRRGGRAEVFREPSDNANGNTLDGQGRLLTCEHRTSRLVRREADGALTVLAERFDGGRLNSPNDVIVARDGAVWFTDPTFGITQADEGQPRASEQKGRFVFRLAPDGRLTVATDRFVQPNGLAFSPDERTLYVSEAGTVARANTSSEIRAFDVADGRLSNDRVFAHVTNGVPDGIKVDTDGRVYAGTGDGVRIWAADGRPLGHIPTEGPCANVAFGGPDGRQLFLCAGKRVLAVETKVRGAAVRA</sequence>
<protein>
    <submittedName>
        <fullName evidence="3">SMP-30/gluconolactonase/LRE family protein</fullName>
    </submittedName>
</protein>
<dbReference type="InterPro" id="IPR011042">
    <property type="entry name" value="6-blade_b-propeller_TolB-like"/>
</dbReference>
<name>A0ABU9Z611_9HYPH</name>
<keyword evidence="4" id="KW-1185">Reference proteome</keyword>
<reference evidence="3 4" key="1">
    <citation type="journal article" date="2023" name="PLoS ONE">
        <title>Complete genome assembly of Hawai'i environmental nontuberculous mycobacteria reveals unexpected co-isolation with methylobacteria.</title>
        <authorList>
            <person name="Hendrix J."/>
            <person name="Epperson L.E."/>
            <person name="Tong E.I."/>
            <person name="Chan Y.L."/>
            <person name="Hasan N.A."/>
            <person name="Dawrs S.N."/>
            <person name="Norton G.J."/>
            <person name="Virdi R."/>
            <person name="Crooks J.L."/>
            <person name="Chan E.D."/>
            <person name="Honda J.R."/>
            <person name="Strong M."/>
        </authorList>
    </citation>
    <scope>NUCLEOTIDE SEQUENCE [LARGE SCALE GENOMIC DNA]</scope>
    <source>
        <strain evidence="3 4">NJH_HI01</strain>
    </source>
</reference>